<comment type="caution">
    <text evidence="2">The sequence shown here is derived from an EMBL/GenBank/DDBJ whole genome shotgun (WGS) entry which is preliminary data.</text>
</comment>
<keyword evidence="3" id="KW-1185">Reference proteome</keyword>
<name>A0A8S1BTY8_9INSE</name>
<protein>
    <submittedName>
        <fullName evidence="2">Uncharacterized protein</fullName>
    </submittedName>
</protein>
<keyword evidence="1" id="KW-0732">Signal</keyword>
<evidence type="ECO:0000313" key="3">
    <source>
        <dbReference type="Proteomes" id="UP000494165"/>
    </source>
</evidence>
<feature type="chain" id="PRO_5035724261" evidence="1">
    <location>
        <begin position="22"/>
        <end position="156"/>
    </location>
</feature>
<accession>A0A8S1BTY8</accession>
<dbReference type="OrthoDB" id="10012075at2759"/>
<dbReference type="EMBL" id="CADEPI010000003">
    <property type="protein sequence ID" value="CAB3360599.1"/>
    <property type="molecule type" value="Genomic_DNA"/>
</dbReference>
<dbReference type="Proteomes" id="UP000494165">
    <property type="component" value="Unassembled WGS sequence"/>
</dbReference>
<reference evidence="2 3" key="1">
    <citation type="submission" date="2020-04" db="EMBL/GenBank/DDBJ databases">
        <authorList>
            <person name="Alioto T."/>
            <person name="Alioto T."/>
            <person name="Gomez Garrido J."/>
        </authorList>
    </citation>
    <scope>NUCLEOTIDE SEQUENCE [LARGE SCALE GENOMIC DNA]</scope>
</reference>
<sequence>MMYLNLVSFVIWTLLLSSVAASYNYENQSELDIDGLLEVAYLKTDLRDKNNLILILGDGRRSKLSTILRQGTTVNDEAAGNDDEAIFPSIDVDHESGSWIIDCLDLEKIKQPLKSSNFGHLGPVCGGPTVWTRRQLGVGSEKRSAGEQGTQQVIAV</sequence>
<proteinExistence type="predicted"/>
<gene>
    <name evidence="2" type="ORF">CLODIP_2_CD08794</name>
</gene>
<evidence type="ECO:0000313" key="2">
    <source>
        <dbReference type="EMBL" id="CAB3360599.1"/>
    </source>
</evidence>
<dbReference type="AlphaFoldDB" id="A0A8S1BTY8"/>
<feature type="signal peptide" evidence="1">
    <location>
        <begin position="1"/>
        <end position="21"/>
    </location>
</feature>
<evidence type="ECO:0000256" key="1">
    <source>
        <dbReference type="SAM" id="SignalP"/>
    </source>
</evidence>
<organism evidence="2 3">
    <name type="scientific">Cloeon dipterum</name>
    <dbReference type="NCBI Taxonomy" id="197152"/>
    <lineage>
        <taxon>Eukaryota</taxon>
        <taxon>Metazoa</taxon>
        <taxon>Ecdysozoa</taxon>
        <taxon>Arthropoda</taxon>
        <taxon>Hexapoda</taxon>
        <taxon>Insecta</taxon>
        <taxon>Pterygota</taxon>
        <taxon>Palaeoptera</taxon>
        <taxon>Ephemeroptera</taxon>
        <taxon>Pisciforma</taxon>
        <taxon>Baetidae</taxon>
        <taxon>Cloeon</taxon>
    </lineage>
</organism>